<feature type="region of interest" description="Disordered" evidence="1">
    <location>
        <begin position="1"/>
        <end position="47"/>
    </location>
</feature>
<proteinExistence type="predicted"/>
<evidence type="ECO:0000256" key="1">
    <source>
        <dbReference type="SAM" id="MobiDB-lite"/>
    </source>
</evidence>
<feature type="compositionally biased region" description="Basic residues" evidence="1">
    <location>
        <begin position="37"/>
        <end position="47"/>
    </location>
</feature>
<comment type="caution">
    <text evidence="2">The sequence shown here is derived from an EMBL/GenBank/DDBJ whole genome shotgun (WGS) entry which is preliminary data.</text>
</comment>
<evidence type="ECO:0000313" key="2">
    <source>
        <dbReference type="EMBL" id="MFC4402586.1"/>
    </source>
</evidence>
<reference evidence="3" key="1">
    <citation type="journal article" date="2019" name="Int. J. Syst. Evol. Microbiol.">
        <title>The Global Catalogue of Microorganisms (GCM) 10K type strain sequencing project: providing services to taxonomists for standard genome sequencing and annotation.</title>
        <authorList>
            <consortium name="The Broad Institute Genomics Platform"/>
            <consortium name="The Broad Institute Genome Sequencing Center for Infectious Disease"/>
            <person name="Wu L."/>
            <person name="Ma J."/>
        </authorList>
    </citation>
    <scope>NUCLEOTIDE SEQUENCE [LARGE SCALE GENOMIC DNA]</scope>
    <source>
        <strain evidence="3">CCUG 37865</strain>
    </source>
</reference>
<name>A0ABV8WVF5_9BACI</name>
<sequence>MPKEEGRAREKALRDCLNAKRGGKSKREGIKRQSQCQKRRKKQERRQ</sequence>
<protein>
    <submittedName>
        <fullName evidence="2">Uncharacterized protein</fullName>
    </submittedName>
</protein>
<keyword evidence="3" id="KW-1185">Reference proteome</keyword>
<dbReference type="RefSeq" id="WP_390250319.1">
    <property type="nucleotide sequence ID" value="NZ_JBHSDT010000004.1"/>
</dbReference>
<organism evidence="2 3">
    <name type="scientific">Gracilibacillus xinjiangensis</name>
    <dbReference type="NCBI Taxonomy" id="1193282"/>
    <lineage>
        <taxon>Bacteria</taxon>
        <taxon>Bacillati</taxon>
        <taxon>Bacillota</taxon>
        <taxon>Bacilli</taxon>
        <taxon>Bacillales</taxon>
        <taxon>Bacillaceae</taxon>
        <taxon>Gracilibacillus</taxon>
    </lineage>
</organism>
<accession>A0ABV8WVF5</accession>
<gene>
    <name evidence="2" type="ORF">ACFOY7_05830</name>
</gene>
<evidence type="ECO:0000313" key="3">
    <source>
        <dbReference type="Proteomes" id="UP001595882"/>
    </source>
</evidence>
<dbReference type="Proteomes" id="UP001595882">
    <property type="component" value="Unassembled WGS sequence"/>
</dbReference>
<feature type="compositionally biased region" description="Basic and acidic residues" evidence="1">
    <location>
        <begin position="1"/>
        <end position="18"/>
    </location>
</feature>
<dbReference type="EMBL" id="JBHSDT010000004">
    <property type="protein sequence ID" value="MFC4402586.1"/>
    <property type="molecule type" value="Genomic_DNA"/>
</dbReference>